<keyword evidence="5 6" id="KW-0010">Activator</keyword>
<dbReference type="Gene3D" id="2.60.40.4380">
    <property type="entry name" value="Translational regulator CsrA"/>
    <property type="match status" value="1"/>
</dbReference>
<name>A0A366IYJ7_9GAMM</name>
<dbReference type="GO" id="GO:0006402">
    <property type="term" value="P:mRNA catabolic process"/>
    <property type="evidence" value="ECO:0007669"/>
    <property type="project" value="InterPro"/>
</dbReference>
<sequence length="65" mass="7403">MLILTRRSNETINIGDNIQITVLGIKGGQVRIGVTAPKDVTVHREEIYKRIAAEKQRVEPESYWP</sequence>
<evidence type="ECO:0000256" key="6">
    <source>
        <dbReference type="HAMAP-Rule" id="MF_00167"/>
    </source>
</evidence>
<organism evidence="7 8">
    <name type="scientific">Marinomonas rhizomae</name>
    <dbReference type="NCBI Taxonomy" id="491948"/>
    <lineage>
        <taxon>Bacteria</taxon>
        <taxon>Pseudomonadati</taxon>
        <taxon>Pseudomonadota</taxon>
        <taxon>Gammaproteobacteria</taxon>
        <taxon>Oceanospirillales</taxon>
        <taxon>Oceanospirillaceae</taxon>
        <taxon>Marinomonas</taxon>
    </lineage>
</organism>
<dbReference type="NCBIfam" id="NF002469">
    <property type="entry name" value="PRK01712.1"/>
    <property type="match status" value="1"/>
</dbReference>
<dbReference type="PANTHER" id="PTHR34984">
    <property type="entry name" value="CARBON STORAGE REGULATOR"/>
    <property type="match status" value="1"/>
</dbReference>
<dbReference type="PANTHER" id="PTHR34984:SF1">
    <property type="entry name" value="CARBON STORAGE REGULATOR"/>
    <property type="match status" value="1"/>
</dbReference>
<dbReference type="NCBIfam" id="TIGR00202">
    <property type="entry name" value="csrA"/>
    <property type="match status" value="1"/>
</dbReference>
<comment type="caution">
    <text evidence="7">The sequence shown here is derived from an EMBL/GenBank/DDBJ whole genome shotgun (WGS) entry which is preliminary data.</text>
</comment>
<reference evidence="7 8" key="1">
    <citation type="submission" date="2018-06" db="EMBL/GenBank/DDBJ databases">
        <title>Genomic Encyclopedia of Type Strains, Phase III (KMG-III): the genomes of soil and plant-associated and newly described type strains.</title>
        <authorList>
            <person name="Whitman W."/>
        </authorList>
    </citation>
    <scope>NUCLEOTIDE SEQUENCE [LARGE SCALE GENOMIC DNA]</scope>
    <source>
        <strain evidence="7 8">CECT 7377</strain>
    </source>
</reference>
<evidence type="ECO:0000256" key="2">
    <source>
        <dbReference type="ARBA" id="ARBA00022491"/>
    </source>
</evidence>
<dbReference type="GO" id="GO:0045947">
    <property type="term" value="P:negative regulation of translational initiation"/>
    <property type="evidence" value="ECO:0007669"/>
    <property type="project" value="UniProtKB-UniRule"/>
</dbReference>
<keyword evidence="2 6" id="KW-0678">Repressor</keyword>
<evidence type="ECO:0000313" key="8">
    <source>
        <dbReference type="Proteomes" id="UP000252792"/>
    </source>
</evidence>
<dbReference type="HAMAP" id="MF_00167">
    <property type="entry name" value="CsrA"/>
    <property type="match status" value="1"/>
</dbReference>
<evidence type="ECO:0000256" key="1">
    <source>
        <dbReference type="ARBA" id="ARBA00022490"/>
    </source>
</evidence>
<keyword evidence="3 6" id="KW-0810">Translation regulation</keyword>
<dbReference type="GO" id="GO:0048027">
    <property type="term" value="F:mRNA 5'-UTR binding"/>
    <property type="evidence" value="ECO:0007669"/>
    <property type="project" value="UniProtKB-UniRule"/>
</dbReference>
<evidence type="ECO:0000313" key="7">
    <source>
        <dbReference type="EMBL" id="RBP79084.1"/>
    </source>
</evidence>
<dbReference type="OrthoDB" id="9809061at2"/>
<keyword evidence="8" id="KW-1185">Reference proteome</keyword>
<comment type="subcellular location">
    <subcellularLocation>
        <location evidence="6">Cytoplasm</location>
    </subcellularLocation>
</comment>
<comment type="similarity">
    <text evidence="6">Belongs to the CsrA/RsmA family.</text>
</comment>
<dbReference type="GO" id="GO:0005829">
    <property type="term" value="C:cytosol"/>
    <property type="evidence" value="ECO:0007669"/>
    <property type="project" value="TreeGrafter"/>
</dbReference>
<dbReference type="Proteomes" id="UP000252792">
    <property type="component" value="Unassembled WGS sequence"/>
</dbReference>
<dbReference type="RefSeq" id="WP_100188010.1">
    <property type="nucleotide sequence ID" value="NZ_QNSE01000015.1"/>
</dbReference>
<keyword evidence="1 6" id="KW-0963">Cytoplasm</keyword>
<dbReference type="FunFam" id="2.60.40.4380:FF:000002">
    <property type="entry name" value="Translational regulator CsrA"/>
    <property type="match status" value="1"/>
</dbReference>
<dbReference type="EMBL" id="QNSE01000015">
    <property type="protein sequence ID" value="RBP79084.1"/>
    <property type="molecule type" value="Genomic_DNA"/>
</dbReference>
<dbReference type="InterPro" id="IPR036107">
    <property type="entry name" value="CsrA_sf"/>
</dbReference>
<dbReference type="GO" id="GO:0006109">
    <property type="term" value="P:regulation of carbohydrate metabolic process"/>
    <property type="evidence" value="ECO:0007669"/>
    <property type="project" value="UniProtKB-UniRule"/>
</dbReference>
<comment type="subunit">
    <text evidence="6">Homodimer; the beta-strands of each monomer intercalate to form a hydrophobic core, while the alpha-helices form wings that extend away from the core.</text>
</comment>
<dbReference type="SUPFAM" id="SSF117130">
    <property type="entry name" value="CsrA-like"/>
    <property type="match status" value="1"/>
</dbReference>
<evidence type="ECO:0000256" key="3">
    <source>
        <dbReference type="ARBA" id="ARBA00022845"/>
    </source>
</evidence>
<gene>
    <name evidence="6" type="primary">csrA</name>
    <name evidence="7" type="ORF">DFP80_11514</name>
</gene>
<dbReference type="GO" id="GO:0045948">
    <property type="term" value="P:positive regulation of translational initiation"/>
    <property type="evidence" value="ECO:0007669"/>
    <property type="project" value="UniProtKB-UniRule"/>
</dbReference>
<keyword evidence="4 6" id="KW-0694">RNA-binding</keyword>
<dbReference type="InterPro" id="IPR003751">
    <property type="entry name" value="CsrA"/>
</dbReference>
<protein>
    <recommendedName>
        <fullName evidence="6">Translational regulator CsrA</fullName>
    </recommendedName>
    <alternativeName>
        <fullName evidence="6">Carbon storage regulator</fullName>
    </alternativeName>
</protein>
<dbReference type="Pfam" id="PF02599">
    <property type="entry name" value="CsrA"/>
    <property type="match status" value="1"/>
</dbReference>
<accession>A0A366IYJ7</accession>
<dbReference type="AlphaFoldDB" id="A0A366IYJ7"/>
<evidence type="ECO:0000256" key="4">
    <source>
        <dbReference type="ARBA" id="ARBA00022884"/>
    </source>
</evidence>
<comment type="function">
    <text evidence="6">A key translational regulator that binds mRNA to regulate translation initiation and/or mRNA stability. Mediates global changes in gene expression, shifting from rapid growth to stress survival by linking envelope stress, the stringent response and the catabolite repression systems. Usually binds in the 5'-UTR; binding at or near the Shine-Dalgarno sequence prevents ribosome-binding, repressing translation, binding elsewhere in the 5'-UTR can activate translation and/or stabilize the mRNA. Its function is antagonized by small RNA(s).</text>
</comment>
<evidence type="ECO:0000256" key="5">
    <source>
        <dbReference type="ARBA" id="ARBA00023159"/>
    </source>
</evidence>
<proteinExistence type="inferred from homology"/>